<evidence type="ECO:0000256" key="1">
    <source>
        <dbReference type="ARBA" id="ARBA00022553"/>
    </source>
</evidence>
<dbReference type="InterPro" id="IPR016032">
    <property type="entry name" value="Sig_transdc_resp-reg_C-effctor"/>
</dbReference>
<keyword evidence="2" id="KW-0238">DNA-binding</keyword>
<dbReference type="InterPro" id="IPR011006">
    <property type="entry name" value="CheY-like_superfamily"/>
</dbReference>
<feature type="domain" description="Response regulatory" evidence="5">
    <location>
        <begin position="5"/>
        <end position="120"/>
    </location>
</feature>
<dbReference type="PROSITE" id="PS50110">
    <property type="entry name" value="RESPONSE_REGULATORY"/>
    <property type="match status" value="1"/>
</dbReference>
<accession>A0ABW7N711</accession>
<dbReference type="InterPro" id="IPR001789">
    <property type="entry name" value="Sig_transdc_resp-reg_receiver"/>
</dbReference>
<evidence type="ECO:0000259" key="5">
    <source>
        <dbReference type="PROSITE" id="PS50110"/>
    </source>
</evidence>
<dbReference type="Proteomes" id="UP001610063">
    <property type="component" value="Unassembled WGS sequence"/>
</dbReference>
<dbReference type="CDD" id="cd17535">
    <property type="entry name" value="REC_NarL-like"/>
    <property type="match status" value="1"/>
</dbReference>
<dbReference type="CDD" id="cd06170">
    <property type="entry name" value="LuxR_C_like"/>
    <property type="match status" value="1"/>
</dbReference>
<dbReference type="InterPro" id="IPR039420">
    <property type="entry name" value="WalR-like"/>
</dbReference>
<dbReference type="InterPro" id="IPR058245">
    <property type="entry name" value="NreC/VraR/RcsB-like_REC"/>
</dbReference>
<evidence type="ECO:0000259" key="4">
    <source>
        <dbReference type="PROSITE" id="PS50043"/>
    </source>
</evidence>
<evidence type="ECO:0000256" key="3">
    <source>
        <dbReference type="PROSITE-ProRule" id="PRU00169"/>
    </source>
</evidence>
<dbReference type="RefSeq" id="WP_159585350.1">
    <property type="nucleotide sequence ID" value="NZ_JBIPKE010000014.1"/>
</dbReference>
<dbReference type="Gene3D" id="3.40.50.2300">
    <property type="match status" value="1"/>
</dbReference>
<dbReference type="InterPro" id="IPR000792">
    <property type="entry name" value="Tscrpt_reg_LuxR_C"/>
</dbReference>
<dbReference type="PRINTS" id="PR00038">
    <property type="entry name" value="HTHLUXR"/>
</dbReference>
<keyword evidence="1 3" id="KW-0597">Phosphoprotein</keyword>
<feature type="domain" description="HTH luxR-type" evidence="4">
    <location>
        <begin position="144"/>
        <end position="209"/>
    </location>
</feature>
<evidence type="ECO:0000313" key="6">
    <source>
        <dbReference type="EMBL" id="MFH6983264.1"/>
    </source>
</evidence>
<dbReference type="SUPFAM" id="SSF46894">
    <property type="entry name" value="C-terminal effector domain of the bipartite response regulators"/>
    <property type="match status" value="1"/>
</dbReference>
<feature type="modified residue" description="4-aspartylphosphate" evidence="3">
    <location>
        <position position="56"/>
    </location>
</feature>
<sequence length="213" mass="24101">MKSTKVLISDFQFLTRAGLIHLIGEKEEFELLGTVEEPENLLGAVLSHHPDVLLMDYKSQDPVLLSLLKQVVNSQATNVLIITNEDNRQAIKDLLELGIKGIVTKNCSRQEILNAIESVALNTRFYCNRILDLLVEEDKRARENNCEPTELSPREYEVLNLITKGYRTADIAETLHLSVHTINSHRKNILKKLNLKSPTELIVYAMESGLVKV</sequence>
<gene>
    <name evidence="6" type="ORF">ACHKAR_07440</name>
</gene>
<protein>
    <submittedName>
        <fullName evidence="6">LuxR C-terminal-related transcriptional regulator</fullName>
    </submittedName>
</protein>
<dbReference type="SMART" id="SM00421">
    <property type="entry name" value="HTH_LUXR"/>
    <property type="match status" value="1"/>
</dbReference>
<comment type="caution">
    <text evidence="6">The sequence shown here is derived from an EMBL/GenBank/DDBJ whole genome shotgun (WGS) entry which is preliminary data.</text>
</comment>
<keyword evidence="7" id="KW-1185">Reference proteome</keyword>
<evidence type="ECO:0000313" key="7">
    <source>
        <dbReference type="Proteomes" id="UP001610063"/>
    </source>
</evidence>
<organism evidence="6 7">
    <name type="scientific">Marinoscillum luteum</name>
    <dbReference type="NCBI Taxonomy" id="861051"/>
    <lineage>
        <taxon>Bacteria</taxon>
        <taxon>Pseudomonadati</taxon>
        <taxon>Bacteroidota</taxon>
        <taxon>Cytophagia</taxon>
        <taxon>Cytophagales</taxon>
        <taxon>Reichenbachiellaceae</taxon>
        <taxon>Marinoscillum</taxon>
    </lineage>
</organism>
<dbReference type="EMBL" id="JBIPKE010000014">
    <property type="protein sequence ID" value="MFH6983264.1"/>
    <property type="molecule type" value="Genomic_DNA"/>
</dbReference>
<dbReference type="Pfam" id="PF00072">
    <property type="entry name" value="Response_reg"/>
    <property type="match status" value="1"/>
</dbReference>
<dbReference type="PANTHER" id="PTHR43214">
    <property type="entry name" value="TWO-COMPONENT RESPONSE REGULATOR"/>
    <property type="match status" value="1"/>
</dbReference>
<dbReference type="SUPFAM" id="SSF52172">
    <property type="entry name" value="CheY-like"/>
    <property type="match status" value="1"/>
</dbReference>
<reference evidence="6 7" key="1">
    <citation type="journal article" date="2013" name="Int. J. Syst. Evol. Microbiol.">
        <title>Marinoscillum luteum sp. nov., isolated from marine sediment.</title>
        <authorList>
            <person name="Cha I.T."/>
            <person name="Park S.J."/>
            <person name="Kim S.J."/>
            <person name="Kim J.G."/>
            <person name="Jung M.Y."/>
            <person name="Shin K.S."/>
            <person name="Kwon K.K."/>
            <person name="Yang S.H."/>
            <person name="Seo Y.S."/>
            <person name="Rhee S.K."/>
        </authorList>
    </citation>
    <scope>NUCLEOTIDE SEQUENCE [LARGE SCALE GENOMIC DNA]</scope>
    <source>
        <strain evidence="6 7">KCTC 23939</strain>
    </source>
</reference>
<dbReference type="PANTHER" id="PTHR43214:SF17">
    <property type="entry name" value="TRANSCRIPTIONAL REGULATORY PROTEIN RCSB"/>
    <property type="match status" value="1"/>
</dbReference>
<name>A0ABW7N711_9BACT</name>
<dbReference type="PROSITE" id="PS50043">
    <property type="entry name" value="HTH_LUXR_2"/>
    <property type="match status" value="1"/>
</dbReference>
<dbReference type="Pfam" id="PF00196">
    <property type="entry name" value="GerE"/>
    <property type="match status" value="1"/>
</dbReference>
<evidence type="ECO:0000256" key="2">
    <source>
        <dbReference type="ARBA" id="ARBA00023125"/>
    </source>
</evidence>
<dbReference type="PROSITE" id="PS00622">
    <property type="entry name" value="HTH_LUXR_1"/>
    <property type="match status" value="1"/>
</dbReference>
<proteinExistence type="predicted"/>